<dbReference type="InterPro" id="IPR002509">
    <property type="entry name" value="NODB_dom"/>
</dbReference>
<comment type="caution">
    <text evidence="2">The sequence shown here is derived from an EMBL/GenBank/DDBJ whole genome shotgun (WGS) entry which is preliminary data.</text>
</comment>
<dbReference type="InterPro" id="IPR011330">
    <property type="entry name" value="Glyco_hydro/deAcase_b/a-brl"/>
</dbReference>
<accession>A0ABT0ZXX0</accession>
<dbReference type="PROSITE" id="PS51677">
    <property type="entry name" value="NODB"/>
    <property type="match status" value="1"/>
</dbReference>
<dbReference type="CDD" id="cd10917">
    <property type="entry name" value="CE4_NodB_like_6s_7s"/>
    <property type="match status" value="1"/>
</dbReference>
<reference evidence="2" key="1">
    <citation type="submission" date="2021-04" db="EMBL/GenBank/DDBJ databases">
        <title>Pseudonocardia sp. nov., isolated from sandy soil of mangrove forest.</title>
        <authorList>
            <person name="Zan Z."/>
            <person name="Huang R."/>
            <person name="Liu W."/>
        </authorList>
    </citation>
    <scope>NUCLEOTIDE SEQUENCE</scope>
    <source>
        <strain evidence="2">S2-4</strain>
    </source>
</reference>
<evidence type="ECO:0000313" key="3">
    <source>
        <dbReference type="Proteomes" id="UP001165283"/>
    </source>
</evidence>
<dbReference type="Proteomes" id="UP001165283">
    <property type="component" value="Unassembled WGS sequence"/>
</dbReference>
<dbReference type="Pfam" id="PF01522">
    <property type="entry name" value="Polysacc_deac_1"/>
    <property type="match status" value="1"/>
</dbReference>
<keyword evidence="3" id="KW-1185">Reference proteome</keyword>
<dbReference type="SUPFAM" id="SSF88713">
    <property type="entry name" value="Glycoside hydrolase/deacetylase"/>
    <property type="match status" value="1"/>
</dbReference>
<feature type="domain" description="NodB homology" evidence="1">
    <location>
        <begin position="72"/>
        <end position="246"/>
    </location>
</feature>
<name>A0ABT0ZXX0_9PSEU</name>
<dbReference type="InterPro" id="IPR050248">
    <property type="entry name" value="Polysacc_deacetylase_ArnD"/>
</dbReference>
<dbReference type="Gene3D" id="3.20.20.370">
    <property type="entry name" value="Glycoside hydrolase/deacetylase"/>
    <property type="match status" value="1"/>
</dbReference>
<evidence type="ECO:0000259" key="1">
    <source>
        <dbReference type="PROSITE" id="PS51677"/>
    </source>
</evidence>
<dbReference type="RefSeq" id="WP_252437477.1">
    <property type="nucleotide sequence ID" value="NZ_JAGSOV010000023.1"/>
</dbReference>
<dbReference type="EMBL" id="JAGSOV010000023">
    <property type="protein sequence ID" value="MCO1655592.1"/>
    <property type="molecule type" value="Genomic_DNA"/>
</dbReference>
<organism evidence="2 3">
    <name type="scientific">Pseudonocardia humida</name>
    <dbReference type="NCBI Taxonomy" id="2800819"/>
    <lineage>
        <taxon>Bacteria</taxon>
        <taxon>Bacillati</taxon>
        <taxon>Actinomycetota</taxon>
        <taxon>Actinomycetes</taxon>
        <taxon>Pseudonocardiales</taxon>
        <taxon>Pseudonocardiaceae</taxon>
        <taxon>Pseudonocardia</taxon>
    </lineage>
</organism>
<gene>
    <name evidence="2" type="ORF">KDL28_11065</name>
</gene>
<protein>
    <submittedName>
        <fullName evidence="2">Polysaccharide deacetylase family protein</fullName>
    </submittedName>
</protein>
<sequence length="251" mass="26503">MRGLTHFEIRACALALLAYGLVVPLVPAAAPEHPVAEVAGPGPVLALPDLVAPAVAVPQVLDEVVGAPPLVRTVALTFDDGPDPRWTPQVLDLLARHGAVATFCVLGENAERHPELLTEIVEAGMRLCDHSRTHDVDPAAPRDGLAHDELVDLSGAEVDWFRAPRGEWSESLQVAAGAEGMRPLGWSVDSRDWTRPGAGAIVAGVQRHLHPGAVVLMHDGGGDRGQTVEALEQLLPWLAAQCYTTGFPDGG</sequence>
<dbReference type="PANTHER" id="PTHR10587:SF137">
    <property type="entry name" value="4-DEOXY-4-FORMAMIDO-L-ARABINOSE-PHOSPHOUNDECAPRENOL DEFORMYLASE ARND-RELATED"/>
    <property type="match status" value="1"/>
</dbReference>
<evidence type="ECO:0000313" key="2">
    <source>
        <dbReference type="EMBL" id="MCO1655592.1"/>
    </source>
</evidence>
<proteinExistence type="predicted"/>
<dbReference type="PANTHER" id="PTHR10587">
    <property type="entry name" value="GLYCOSYL TRANSFERASE-RELATED"/>
    <property type="match status" value="1"/>
</dbReference>